<evidence type="ECO:0000313" key="9">
    <source>
        <dbReference type="Proteomes" id="UP000005387"/>
    </source>
</evidence>
<feature type="transmembrane region" description="Helical" evidence="6">
    <location>
        <begin position="21"/>
        <end position="40"/>
    </location>
</feature>
<feature type="transmembrane region" description="Helical" evidence="6">
    <location>
        <begin position="222"/>
        <end position="247"/>
    </location>
</feature>
<feature type="transmembrane region" description="Helical" evidence="6">
    <location>
        <begin position="195"/>
        <end position="216"/>
    </location>
</feature>
<dbReference type="GO" id="GO:0005886">
    <property type="term" value="C:plasma membrane"/>
    <property type="evidence" value="ECO:0007669"/>
    <property type="project" value="UniProtKB-SubCell"/>
</dbReference>
<comment type="subcellular location">
    <subcellularLocation>
        <location evidence="1 6">Cell membrane</location>
        <topology evidence="1 6">Multi-pass membrane protein</topology>
    </subcellularLocation>
</comment>
<evidence type="ECO:0000259" key="7">
    <source>
        <dbReference type="Pfam" id="PF02687"/>
    </source>
</evidence>
<keyword evidence="4 6" id="KW-1133">Transmembrane helix</keyword>
<feature type="transmembrane region" description="Helical" evidence="6">
    <location>
        <begin position="60"/>
        <end position="80"/>
    </location>
</feature>
<proteinExistence type="inferred from homology"/>
<organism evidence="8 9">
    <name type="scientific">Paenibacillus curdlanolyticus YK9</name>
    <dbReference type="NCBI Taxonomy" id="717606"/>
    <lineage>
        <taxon>Bacteria</taxon>
        <taxon>Bacillati</taxon>
        <taxon>Bacillota</taxon>
        <taxon>Bacilli</taxon>
        <taxon>Bacillales</taxon>
        <taxon>Paenibacillaceae</taxon>
        <taxon>Paenibacillus</taxon>
    </lineage>
</organism>
<evidence type="ECO:0000256" key="1">
    <source>
        <dbReference type="ARBA" id="ARBA00004651"/>
    </source>
</evidence>
<evidence type="ECO:0000313" key="8">
    <source>
        <dbReference type="EMBL" id="EFM11215.1"/>
    </source>
</evidence>
<dbReference type="PANTHER" id="PTHR46795:SF1">
    <property type="entry name" value="ABC TRANSPORTER PERMEASE PROTEIN"/>
    <property type="match status" value="1"/>
</dbReference>
<evidence type="ECO:0000256" key="4">
    <source>
        <dbReference type="ARBA" id="ARBA00022989"/>
    </source>
</evidence>
<protein>
    <recommendedName>
        <fullName evidence="7">ABC3 transporter permease C-terminal domain-containing protein</fullName>
    </recommendedName>
</protein>
<dbReference type="Pfam" id="PF02687">
    <property type="entry name" value="FtsX"/>
    <property type="match status" value="1"/>
</dbReference>
<feature type="domain" description="ABC3 transporter permease C-terminal" evidence="7">
    <location>
        <begin position="59"/>
        <end position="177"/>
    </location>
</feature>
<comment type="similarity">
    <text evidence="6">Belongs to the ABC-4 integral membrane protein family.</text>
</comment>
<gene>
    <name evidence="8" type="ORF">PaecuDRAFT_1661</name>
</gene>
<sequence length="651" mass="72893">MNFPRFAFNNVRRNARAYSSFMLSSAFMVMIFFTYAVFMFHPGIDRTAMGQTTRMGMTVASTIVYVFAFFFVLYSISVFLKSRNREFGILMILGAQSRQINLLILLENMLIGLISIASGIASGLLLSKLFLLVSTRLMDMEELPFYWPVKAIAITAGAFILLFLVISVFTLFFIRSSQAMELLTGGSKPKKAPRVNLFFALLGIALLATGYAALHLKFVGSLFIPIAASTGIAGTYFFYSQLSVWFVRLVQKRRRFTWKGTNLLWVSEMSYKLKDNARMLFLVTVVTSLACMSVGFVIATQQTIRTTFESNPFALSYTPYEKTDDKTVQTVLNEIDHELQAVNLSYRTITVQTLSVSIANGPWGSLVMSEQQYNKFAADMHAKPAPSLKAQEALLVVSPDFNKGSANWKTIDIEAASKGDHAANLSLTYELRTEPLAAVNGSNKLLVVNDETFSQLAKSNADQQRRGVRTSHLYQLTNAAGIPDRHDPETVAGIKIVEQNETMNKQGEDRGFIQARADLYYMQKQTFMLLDFIGLFLALIFSLSSASFLYFKLYSELATDGKMYRALSKIGLSNREMNRSATLQIAIIFFIPIVVSTIQTFVVLKPILSMVQIAHVTAPVLIASAAFLVMQAIYFIIARSRYIRSINRMMV</sequence>
<accession>E0I7R0</accession>
<keyword evidence="5 6" id="KW-0472">Membrane</keyword>
<keyword evidence="6" id="KW-0813">Transport</keyword>
<feature type="transmembrane region" description="Helical" evidence="6">
    <location>
        <begin position="583"/>
        <end position="604"/>
    </location>
</feature>
<dbReference type="GO" id="GO:0055085">
    <property type="term" value="P:transmembrane transport"/>
    <property type="evidence" value="ECO:0007669"/>
    <property type="project" value="UniProtKB-UniRule"/>
</dbReference>
<dbReference type="InterPro" id="IPR052536">
    <property type="entry name" value="ABC-4_Integral_Memb_Prot"/>
</dbReference>
<evidence type="ECO:0000256" key="2">
    <source>
        <dbReference type="ARBA" id="ARBA00022475"/>
    </source>
</evidence>
<feature type="transmembrane region" description="Helical" evidence="6">
    <location>
        <begin position="145"/>
        <end position="174"/>
    </location>
</feature>
<evidence type="ECO:0000256" key="3">
    <source>
        <dbReference type="ARBA" id="ARBA00022692"/>
    </source>
</evidence>
<keyword evidence="2 6" id="KW-1003">Cell membrane</keyword>
<dbReference type="EMBL" id="AEDD01000004">
    <property type="protein sequence ID" value="EFM11215.1"/>
    <property type="molecule type" value="Genomic_DNA"/>
</dbReference>
<reference evidence="8 9" key="1">
    <citation type="submission" date="2010-07" db="EMBL/GenBank/DDBJ databases">
        <title>The draft genome of Paenibacillus curdlanolyticus YK9.</title>
        <authorList>
            <consortium name="US DOE Joint Genome Institute (JGI-PGF)"/>
            <person name="Lucas S."/>
            <person name="Copeland A."/>
            <person name="Lapidus A."/>
            <person name="Cheng J.-F."/>
            <person name="Bruce D."/>
            <person name="Goodwin L."/>
            <person name="Pitluck S."/>
            <person name="Land M.L."/>
            <person name="Hauser L."/>
            <person name="Chang Y.-J."/>
            <person name="Jeffries C."/>
            <person name="Anderson I.J."/>
            <person name="Johnson E."/>
            <person name="Loganathan U."/>
            <person name="Mulhopadhyay B."/>
            <person name="Kyrpides N."/>
            <person name="Woyke T.J."/>
        </authorList>
    </citation>
    <scope>NUCLEOTIDE SEQUENCE [LARGE SCALE GENOMIC DNA]</scope>
    <source>
        <strain evidence="8 9">YK9</strain>
    </source>
</reference>
<evidence type="ECO:0000256" key="6">
    <source>
        <dbReference type="PIRNR" id="PIRNR018968"/>
    </source>
</evidence>
<dbReference type="eggNOG" id="COG0577">
    <property type="taxonomic scope" value="Bacteria"/>
</dbReference>
<dbReference type="PANTHER" id="PTHR46795">
    <property type="entry name" value="ABC TRANSPORTER PERMEASE-RELATED-RELATED"/>
    <property type="match status" value="1"/>
</dbReference>
<dbReference type="PIRSF" id="PIRSF018968">
    <property type="entry name" value="ABC_permease_BceB"/>
    <property type="match status" value="1"/>
</dbReference>
<dbReference type="STRING" id="717606.PaecuDRAFT_1661"/>
<dbReference type="Proteomes" id="UP000005387">
    <property type="component" value="Unassembled WGS sequence"/>
</dbReference>
<feature type="transmembrane region" description="Helical" evidence="6">
    <location>
        <begin position="527"/>
        <end position="551"/>
    </location>
</feature>
<feature type="transmembrane region" description="Helical" evidence="6">
    <location>
        <begin position="100"/>
        <end position="125"/>
    </location>
</feature>
<feature type="transmembrane region" description="Helical" evidence="6">
    <location>
        <begin position="616"/>
        <end position="638"/>
    </location>
</feature>
<dbReference type="AlphaFoldDB" id="E0I7R0"/>
<keyword evidence="3 6" id="KW-0812">Transmembrane</keyword>
<feature type="transmembrane region" description="Helical" evidence="6">
    <location>
        <begin position="279"/>
        <end position="299"/>
    </location>
</feature>
<dbReference type="OrthoDB" id="1937696at2"/>
<dbReference type="InterPro" id="IPR027022">
    <property type="entry name" value="ABC_permease_BceB-typ"/>
</dbReference>
<dbReference type="InterPro" id="IPR003838">
    <property type="entry name" value="ABC3_permease_C"/>
</dbReference>
<evidence type="ECO:0000256" key="5">
    <source>
        <dbReference type="ARBA" id="ARBA00023136"/>
    </source>
</evidence>
<keyword evidence="9" id="KW-1185">Reference proteome</keyword>
<name>E0I7R0_9BACL</name>